<comment type="caution">
    <text evidence="8">The sequence shown here is derived from an EMBL/GenBank/DDBJ whole genome shotgun (WGS) entry which is preliminary data.</text>
</comment>
<feature type="region of interest" description="Disordered" evidence="4">
    <location>
        <begin position="143"/>
        <end position="162"/>
    </location>
</feature>
<dbReference type="SUPFAM" id="SSF53474">
    <property type="entry name" value="alpha/beta-Hydrolases"/>
    <property type="match status" value="1"/>
</dbReference>
<accession>A0A4R7ZYL8</accession>
<evidence type="ECO:0000313" key="8">
    <source>
        <dbReference type="EMBL" id="TDW23229.1"/>
    </source>
</evidence>
<keyword evidence="2 5" id="KW-0732">Signal</keyword>
<dbReference type="Pfam" id="PF00561">
    <property type="entry name" value="Abhydrolase_1"/>
    <property type="match status" value="1"/>
</dbReference>
<organism evidence="8 9">
    <name type="scientific">Kribbella kalugense</name>
    <dbReference type="NCBI Taxonomy" id="2512221"/>
    <lineage>
        <taxon>Bacteria</taxon>
        <taxon>Bacillati</taxon>
        <taxon>Actinomycetota</taxon>
        <taxon>Actinomycetes</taxon>
        <taxon>Propionibacteriales</taxon>
        <taxon>Kribbellaceae</taxon>
        <taxon>Kribbella</taxon>
    </lineage>
</organism>
<dbReference type="InterPro" id="IPR013595">
    <property type="entry name" value="Pept_S33_TAP-like_C"/>
</dbReference>
<keyword evidence="3 8" id="KW-0378">Hydrolase</keyword>
<dbReference type="Pfam" id="PF08386">
    <property type="entry name" value="Abhydrolase_4"/>
    <property type="match status" value="1"/>
</dbReference>
<dbReference type="GO" id="GO:0016787">
    <property type="term" value="F:hydrolase activity"/>
    <property type="evidence" value="ECO:0007669"/>
    <property type="project" value="UniProtKB-KW"/>
</dbReference>
<sequence length="581" mass="62746">MKYLTLAVGLGLSAAAVLFVPGSGATASMQSATVVDKPHRVANKYLDQRPKWIPCGDPELRTYCAKITVPRDWANQYSGNDLQIAVSKVAPANSSPAHPPSRVVFGNPGGPGGPGLGLAPYLASQAPLAKDHLAVGFDPRGTGTSSNVSCDGSPGYSMDARDRDPATRGLIAEASEMSQQYCESQSRGLLPYITTAQTVQDMDLIRQLLGFDKMDYVGYSGGTWLGAYYQTYFPDHVGRFVLDSNTDFTKTWLDTFAAQPQAFERRFREDFATWAAKYDELLHLGSSPSAVIRTYERLRRALKERPAVEEFLDAGVQVTYDQNTLDQLIANDMYTKLDFHSLADDLAFLRDLSAAQTKGGPQAAQRRVDALSTARQQELVRRANSAPVGLRPGGNQLGGNQLGDDAEDATFTAITCNDTAWPQGREYGEQLAARLGPHFPLVGWTMTENPCFYWDRPNLTMPTPTGKGLPTTLMVQSVHDPATNYALAVSAHSRYAGSRLLTVTNEGDHGVYGGVNRCADRVVNTFLTTGKAPATDVSCPGEGIPAPTTEEPGLEETGGYTKGAPLRQIAGFTKAVSGYLH</sequence>
<dbReference type="Gene3D" id="3.40.50.1820">
    <property type="entry name" value="alpha/beta hydrolase"/>
    <property type="match status" value="1"/>
</dbReference>
<dbReference type="Proteomes" id="UP000295447">
    <property type="component" value="Unassembled WGS sequence"/>
</dbReference>
<dbReference type="OrthoDB" id="5519806at2"/>
<evidence type="ECO:0000313" key="9">
    <source>
        <dbReference type="Proteomes" id="UP000295447"/>
    </source>
</evidence>
<evidence type="ECO:0000256" key="2">
    <source>
        <dbReference type="ARBA" id="ARBA00022729"/>
    </source>
</evidence>
<feature type="domain" description="Peptidase S33 tripeptidyl aminopeptidase-like C-terminal" evidence="7">
    <location>
        <begin position="442"/>
        <end position="539"/>
    </location>
</feature>
<feature type="chain" id="PRO_5020484804" evidence="5">
    <location>
        <begin position="28"/>
        <end position="581"/>
    </location>
</feature>
<evidence type="ECO:0000256" key="3">
    <source>
        <dbReference type="ARBA" id="ARBA00022801"/>
    </source>
</evidence>
<name>A0A4R7ZYL8_9ACTN</name>
<reference evidence="8 9" key="1">
    <citation type="submission" date="2019-03" db="EMBL/GenBank/DDBJ databases">
        <title>Genomic Encyclopedia of Type Strains, Phase III (KMG-III): the genomes of soil and plant-associated and newly described type strains.</title>
        <authorList>
            <person name="Whitman W."/>
        </authorList>
    </citation>
    <scope>NUCLEOTIDE SEQUENCE [LARGE SCALE GENOMIC DNA]</scope>
    <source>
        <strain evidence="8 9">VKM Ac-2570</strain>
    </source>
</reference>
<protein>
    <submittedName>
        <fullName evidence="8">Alpha/beta hydrolase family protein</fullName>
    </submittedName>
</protein>
<feature type="domain" description="AB hydrolase-1" evidence="6">
    <location>
        <begin position="108"/>
        <end position="329"/>
    </location>
</feature>
<keyword evidence="9" id="KW-1185">Reference proteome</keyword>
<proteinExistence type="inferred from homology"/>
<dbReference type="AlphaFoldDB" id="A0A4R7ZYL8"/>
<comment type="similarity">
    <text evidence="1">Belongs to the peptidase S33 family.</text>
</comment>
<dbReference type="InterPro" id="IPR029058">
    <property type="entry name" value="AB_hydrolase_fold"/>
</dbReference>
<dbReference type="InterPro" id="IPR051601">
    <property type="entry name" value="Serine_prot/Carboxylest_S33"/>
</dbReference>
<evidence type="ECO:0000259" key="6">
    <source>
        <dbReference type="Pfam" id="PF00561"/>
    </source>
</evidence>
<gene>
    <name evidence="8" type="ORF">EV650_2080</name>
</gene>
<dbReference type="PANTHER" id="PTHR43248:SF29">
    <property type="entry name" value="TRIPEPTIDYL AMINOPEPTIDASE"/>
    <property type="match status" value="1"/>
</dbReference>
<evidence type="ECO:0000256" key="1">
    <source>
        <dbReference type="ARBA" id="ARBA00010088"/>
    </source>
</evidence>
<dbReference type="RefSeq" id="WP_134117663.1">
    <property type="nucleotide sequence ID" value="NZ_SODF01000001.1"/>
</dbReference>
<evidence type="ECO:0000256" key="5">
    <source>
        <dbReference type="SAM" id="SignalP"/>
    </source>
</evidence>
<evidence type="ECO:0000256" key="4">
    <source>
        <dbReference type="SAM" id="MobiDB-lite"/>
    </source>
</evidence>
<dbReference type="InterPro" id="IPR000073">
    <property type="entry name" value="AB_hydrolase_1"/>
</dbReference>
<feature type="signal peptide" evidence="5">
    <location>
        <begin position="1"/>
        <end position="27"/>
    </location>
</feature>
<dbReference type="PANTHER" id="PTHR43248">
    <property type="entry name" value="2-SUCCINYL-6-HYDROXY-2,4-CYCLOHEXADIENE-1-CARBOXYLATE SYNTHASE"/>
    <property type="match status" value="1"/>
</dbReference>
<dbReference type="EMBL" id="SODF01000001">
    <property type="protein sequence ID" value="TDW23229.1"/>
    <property type="molecule type" value="Genomic_DNA"/>
</dbReference>
<evidence type="ECO:0000259" key="7">
    <source>
        <dbReference type="Pfam" id="PF08386"/>
    </source>
</evidence>